<evidence type="ECO:0000259" key="2">
    <source>
        <dbReference type="PROSITE" id="PS50006"/>
    </source>
</evidence>
<dbReference type="EMBL" id="PJQL01001053">
    <property type="protein sequence ID" value="RCH90885.1"/>
    <property type="molecule type" value="Genomic_DNA"/>
</dbReference>
<comment type="caution">
    <text evidence="3">The sequence shown here is derived from an EMBL/GenBank/DDBJ whole genome shotgun (WGS) entry which is preliminary data.</text>
</comment>
<dbReference type="InterPro" id="IPR008984">
    <property type="entry name" value="SMAD_FHA_dom_sf"/>
</dbReference>
<feature type="non-terminal residue" evidence="3">
    <location>
        <position position="1"/>
    </location>
</feature>
<name>A0A367JLW3_RHIAZ</name>
<sequence>SAKIVVVGDYQKPITLGRGGASTIKIGRRNRQISRIHISIEYNNESQHFQLTVLGLNGASVDHVRYGQHAIVVLEDHSFIDVLGDHIEFRIPPPPRDEKSEELFNKECVEEEKSEEGFKEEKADNLSIERIEEIAKEEKTNDLIIIDALVFSRTSSMPISDICSRIMKSNPVYAEQSRELWIERIKKVLKEKPFFGEIQRKGKTADGSPKENLYYYNSELDPVEWRRATYTQVGRSARKCTLKDKQYFWKIPPKLGRHRSSYIPPPAQSEAKSKRMRQNEQSENNEPKKTKL</sequence>
<gene>
    <name evidence="3" type="ORF">CU097_012619</name>
</gene>
<evidence type="ECO:0000256" key="1">
    <source>
        <dbReference type="SAM" id="MobiDB-lite"/>
    </source>
</evidence>
<dbReference type="PROSITE" id="PS50006">
    <property type="entry name" value="FHA_DOMAIN"/>
    <property type="match status" value="1"/>
</dbReference>
<evidence type="ECO:0000313" key="3">
    <source>
        <dbReference type="EMBL" id="RCH90885.1"/>
    </source>
</evidence>
<protein>
    <recommendedName>
        <fullName evidence="2">FHA domain-containing protein</fullName>
    </recommendedName>
</protein>
<dbReference type="Gene3D" id="2.60.200.20">
    <property type="match status" value="1"/>
</dbReference>
<evidence type="ECO:0000313" key="4">
    <source>
        <dbReference type="Proteomes" id="UP000252139"/>
    </source>
</evidence>
<feature type="domain" description="FHA" evidence="2">
    <location>
        <begin position="14"/>
        <end position="66"/>
    </location>
</feature>
<proteinExistence type="predicted"/>
<reference evidence="3 4" key="1">
    <citation type="journal article" date="2018" name="G3 (Bethesda)">
        <title>Phylogenetic and Phylogenomic Definition of Rhizopus Species.</title>
        <authorList>
            <person name="Gryganskyi A.P."/>
            <person name="Golan J."/>
            <person name="Dolatabadi S."/>
            <person name="Mondo S."/>
            <person name="Robb S."/>
            <person name="Idnurm A."/>
            <person name="Muszewska A."/>
            <person name="Steczkiewicz K."/>
            <person name="Masonjones S."/>
            <person name="Liao H.L."/>
            <person name="Gajdeczka M.T."/>
            <person name="Anike F."/>
            <person name="Vuek A."/>
            <person name="Anishchenko I.M."/>
            <person name="Voigt K."/>
            <person name="de Hoog G.S."/>
            <person name="Smith M.E."/>
            <person name="Heitman J."/>
            <person name="Vilgalys R."/>
            <person name="Stajich J.E."/>
        </authorList>
    </citation>
    <scope>NUCLEOTIDE SEQUENCE [LARGE SCALE GENOMIC DNA]</scope>
    <source>
        <strain evidence="3 4">CBS 357.93</strain>
    </source>
</reference>
<keyword evidence="4" id="KW-1185">Reference proteome</keyword>
<dbReference type="Proteomes" id="UP000252139">
    <property type="component" value="Unassembled WGS sequence"/>
</dbReference>
<dbReference type="SUPFAM" id="SSF49879">
    <property type="entry name" value="SMAD/FHA domain"/>
    <property type="match status" value="1"/>
</dbReference>
<dbReference type="STRING" id="86630.A0A367JLW3"/>
<dbReference type="OrthoDB" id="5348546at2759"/>
<dbReference type="AlphaFoldDB" id="A0A367JLW3"/>
<dbReference type="InterPro" id="IPR000253">
    <property type="entry name" value="FHA_dom"/>
</dbReference>
<organism evidence="3 4">
    <name type="scientific">Rhizopus azygosporus</name>
    <name type="common">Rhizopus microsporus var. azygosporus</name>
    <dbReference type="NCBI Taxonomy" id="86630"/>
    <lineage>
        <taxon>Eukaryota</taxon>
        <taxon>Fungi</taxon>
        <taxon>Fungi incertae sedis</taxon>
        <taxon>Mucoromycota</taxon>
        <taxon>Mucoromycotina</taxon>
        <taxon>Mucoromycetes</taxon>
        <taxon>Mucorales</taxon>
        <taxon>Mucorineae</taxon>
        <taxon>Rhizopodaceae</taxon>
        <taxon>Rhizopus</taxon>
    </lineage>
</organism>
<feature type="region of interest" description="Disordered" evidence="1">
    <location>
        <begin position="255"/>
        <end position="292"/>
    </location>
</feature>
<accession>A0A367JLW3</accession>
<dbReference type="Pfam" id="PF00498">
    <property type="entry name" value="FHA"/>
    <property type="match status" value="1"/>
</dbReference>
<feature type="compositionally biased region" description="Basic and acidic residues" evidence="1">
    <location>
        <begin position="271"/>
        <end position="292"/>
    </location>
</feature>